<dbReference type="Gene3D" id="1.25.40.10">
    <property type="entry name" value="Tetratricopeptide repeat domain"/>
    <property type="match status" value="3"/>
</dbReference>
<comment type="caution">
    <text evidence="4">The sequence shown here is derived from an EMBL/GenBank/DDBJ whole genome shotgun (WGS) entry which is preliminary data.</text>
</comment>
<evidence type="ECO:0000256" key="3">
    <source>
        <dbReference type="PROSITE-ProRule" id="PRU00708"/>
    </source>
</evidence>
<accession>A0ABQ8AX58</accession>
<sequence length="478" mass="54489">MRHLGEQQWRFFTLIPKRSPIRILGYFSSHSKPDPVSKEQQQLLVDAISESLQNRDNWDTLSTKFSSANLSDSLVDQILLRFKQPETAKRALTFFHWSSHARNLRHGVSSYAVAIHILVKARLLIDARALIESSLLNSSPDSDLLDSLLDTYEVSCSTPLAFDLLVQGYAKLRLLESGFDVFKNLTDRGFSLSVITLNTLIHVAAKSNRSDLVWRIYEVAIDKRLYPNETTVQIMISALCKEGKLKEIVGLLDKIHGKRCSPPVIVNTSLALKVLEENRIDEGMSLLKRLLQKNMVLDTIGYSLVVYARTKQGDLVSARQMFDEMLQRGFDSNAFVYTAFIKVYSEMGLLPSCWAFNEMVERLSKIESVKLANEILTKSIEKGFVPDEHTYSHLIQGFVKGNDIEQALKMFYEMEYRNISPGFEVFRSLIVGLCSCGKVEAGEKHFRIMKRRLIQPDAEIYEALIKAFQKTDNTLDRE</sequence>
<protein>
    <recommendedName>
        <fullName evidence="6">Pentatricopeptide repeat-containing protein</fullName>
    </recommendedName>
</protein>
<dbReference type="InterPro" id="IPR011990">
    <property type="entry name" value="TPR-like_helical_dom_sf"/>
</dbReference>
<keyword evidence="5" id="KW-1185">Reference proteome</keyword>
<evidence type="ECO:0000313" key="5">
    <source>
        <dbReference type="Proteomes" id="UP000824890"/>
    </source>
</evidence>
<feature type="repeat" description="PPR" evidence="3">
    <location>
        <begin position="228"/>
        <end position="262"/>
    </location>
</feature>
<reference evidence="4 5" key="1">
    <citation type="submission" date="2021-05" db="EMBL/GenBank/DDBJ databases">
        <title>Genome Assembly of Synthetic Allotetraploid Brassica napus Reveals Homoeologous Exchanges between Subgenomes.</title>
        <authorList>
            <person name="Davis J.T."/>
        </authorList>
    </citation>
    <scope>NUCLEOTIDE SEQUENCE [LARGE SCALE GENOMIC DNA]</scope>
    <source>
        <strain evidence="5">cv. Da-Ae</strain>
        <tissue evidence="4">Seedling</tissue>
    </source>
</reference>
<dbReference type="Pfam" id="PF01535">
    <property type="entry name" value="PPR"/>
    <property type="match status" value="2"/>
</dbReference>
<keyword evidence="2" id="KW-0677">Repeat</keyword>
<organism evidence="4 5">
    <name type="scientific">Brassica napus</name>
    <name type="common">Rape</name>
    <dbReference type="NCBI Taxonomy" id="3708"/>
    <lineage>
        <taxon>Eukaryota</taxon>
        <taxon>Viridiplantae</taxon>
        <taxon>Streptophyta</taxon>
        <taxon>Embryophyta</taxon>
        <taxon>Tracheophyta</taxon>
        <taxon>Spermatophyta</taxon>
        <taxon>Magnoliopsida</taxon>
        <taxon>eudicotyledons</taxon>
        <taxon>Gunneridae</taxon>
        <taxon>Pentapetalae</taxon>
        <taxon>rosids</taxon>
        <taxon>malvids</taxon>
        <taxon>Brassicales</taxon>
        <taxon>Brassicaceae</taxon>
        <taxon>Brassiceae</taxon>
        <taxon>Brassica</taxon>
    </lineage>
</organism>
<feature type="repeat" description="PPR" evidence="3">
    <location>
        <begin position="387"/>
        <end position="421"/>
    </location>
</feature>
<evidence type="ECO:0000313" key="4">
    <source>
        <dbReference type="EMBL" id="KAH0897140.1"/>
    </source>
</evidence>
<dbReference type="NCBIfam" id="TIGR00756">
    <property type="entry name" value="PPR"/>
    <property type="match status" value="3"/>
</dbReference>
<dbReference type="InterPro" id="IPR051222">
    <property type="entry name" value="PPR/CCM1_RNA-binding"/>
</dbReference>
<dbReference type="PROSITE" id="PS51375">
    <property type="entry name" value="PPR"/>
    <property type="match status" value="4"/>
</dbReference>
<comment type="similarity">
    <text evidence="1">Belongs to the PPR family. P subfamily.</text>
</comment>
<dbReference type="InterPro" id="IPR002885">
    <property type="entry name" value="PPR_rpt"/>
</dbReference>
<feature type="repeat" description="PPR" evidence="3">
    <location>
        <begin position="298"/>
        <end position="332"/>
    </location>
</feature>
<gene>
    <name evidence="4" type="ORF">HID58_046708</name>
</gene>
<dbReference type="PANTHER" id="PTHR47942:SF16">
    <property type="entry name" value="PENTATRICOPEPTIDE REPEAT DOMAIN CONTAINING PROTEIN-RELATED"/>
    <property type="match status" value="1"/>
</dbReference>
<name>A0ABQ8AX58_BRANA</name>
<dbReference type="EMBL" id="JAGKQM010000012">
    <property type="protein sequence ID" value="KAH0897140.1"/>
    <property type="molecule type" value="Genomic_DNA"/>
</dbReference>
<feature type="repeat" description="PPR" evidence="3">
    <location>
        <begin position="422"/>
        <end position="456"/>
    </location>
</feature>
<evidence type="ECO:0000256" key="2">
    <source>
        <dbReference type="ARBA" id="ARBA00022737"/>
    </source>
</evidence>
<evidence type="ECO:0008006" key="6">
    <source>
        <dbReference type="Google" id="ProtNLM"/>
    </source>
</evidence>
<dbReference type="Proteomes" id="UP000824890">
    <property type="component" value="Unassembled WGS sequence"/>
</dbReference>
<dbReference type="PANTHER" id="PTHR47942">
    <property type="entry name" value="TETRATRICOPEPTIDE REPEAT (TPR)-LIKE SUPERFAMILY PROTEIN-RELATED"/>
    <property type="match status" value="1"/>
</dbReference>
<evidence type="ECO:0000256" key="1">
    <source>
        <dbReference type="ARBA" id="ARBA00007626"/>
    </source>
</evidence>
<dbReference type="Pfam" id="PF13041">
    <property type="entry name" value="PPR_2"/>
    <property type="match status" value="2"/>
</dbReference>
<proteinExistence type="inferred from homology"/>